<gene>
    <name evidence="2" type="ORF">THARTR1_03948</name>
</gene>
<feature type="compositionally biased region" description="Polar residues" evidence="1">
    <location>
        <begin position="35"/>
        <end position="62"/>
    </location>
</feature>
<reference evidence="2 3" key="1">
    <citation type="submission" date="2017-02" db="EMBL/GenBank/DDBJ databases">
        <title>Genomes of Trichoderma spp. with biocontrol activity.</title>
        <authorList>
            <person name="Gardiner D."/>
            <person name="Kazan K."/>
            <person name="Vos C."/>
            <person name="Harvey P."/>
        </authorList>
    </citation>
    <scope>NUCLEOTIDE SEQUENCE [LARGE SCALE GENOMIC DNA]</scope>
    <source>
        <strain evidence="2 3">Tr1</strain>
    </source>
</reference>
<feature type="compositionally biased region" description="Basic residues" evidence="1">
    <location>
        <begin position="125"/>
        <end position="135"/>
    </location>
</feature>
<comment type="caution">
    <text evidence="2">The sequence shown here is derived from an EMBL/GenBank/DDBJ whole genome shotgun (WGS) entry which is preliminary data.</text>
</comment>
<name>A0A2K0UE02_TRIHA</name>
<evidence type="ECO:0000256" key="1">
    <source>
        <dbReference type="SAM" id="MobiDB-lite"/>
    </source>
</evidence>
<proteinExistence type="predicted"/>
<dbReference type="AlphaFoldDB" id="A0A2K0UE02"/>
<protein>
    <submittedName>
        <fullName evidence="2">Uncharacterized protein</fullName>
    </submittedName>
</protein>
<feature type="region of interest" description="Disordered" evidence="1">
    <location>
        <begin position="1"/>
        <end position="165"/>
    </location>
</feature>
<sequence length="268" mass="29331">MEPTSDVEGIEVAEPRKTALSQSKTDGEDPERQESPNSAATEQQHQRTAAQVQEEGSASPYQTAIARKAAEDQAASGPAPAKDIYDFPSDIDSQESTQVDITTWTGPPTTPPPSSNTTKPAPKPATKRPRKRPAQRRKEPLILPPDIPLPSALKRRASSITTSSPSKRVRFLDHDDAAPQTTIEARYSAMEDFFRNLSSGATKQAPSTQVPVACVNAAVIRRQAKEMLELSKQVNFVTQMAASCMKKFNEFMSNLERSLKAHCDKETL</sequence>
<feature type="compositionally biased region" description="Basic and acidic residues" evidence="1">
    <location>
        <begin position="25"/>
        <end position="34"/>
    </location>
</feature>
<dbReference type="Proteomes" id="UP000236290">
    <property type="component" value="Unassembled WGS sequence"/>
</dbReference>
<organism evidence="2 3">
    <name type="scientific">Trichoderma harzianum</name>
    <name type="common">Hypocrea lixii</name>
    <dbReference type="NCBI Taxonomy" id="5544"/>
    <lineage>
        <taxon>Eukaryota</taxon>
        <taxon>Fungi</taxon>
        <taxon>Dikarya</taxon>
        <taxon>Ascomycota</taxon>
        <taxon>Pezizomycotina</taxon>
        <taxon>Sordariomycetes</taxon>
        <taxon>Hypocreomycetidae</taxon>
        <taxon>Hypocreales</taxon>
        <taxon>Hypocreaceae</taxon>
        <taxon>Trichoderma</taxon>
    </lineage>
</organism>
<dbReference type="EMBL" id="MTYI01000049">
    <property type="protein sequence ID" value="PNP56011.1"/>
    <property type="molecule type" value="Genomic_DNA"/>
</dbReference>
<accession>A0A2K0UE02</accession>
<evidence type="ECO:0000313" key="3">
    <source>
        <dbReference type="Proteomes" id="UP000236290"/>
    </source>
</evidence>
<evidence type="ECO:0000313" key="2">
    <source>
        <dbReference type="EMBL" id="PNP56011.1"/>
    </source>
</evidence>